<proteinExistence type="predicted"/>
<reference evidence="2 3" key="1">
    <citation type="submission" date="2021-07" db="EMBL/GenBank/DDBJ databases">
        <title>Actinomadura sp. PM05-2 isolated from lichen.</title>
        <authorList>
            <person name="Somphong A."/>
            <person name="Phongsopitanun W."/>
            <person name="Tanasupawat S."/>
            <person name="Peongsungnone V."/>
        </authorList>
    </citation>
    <scope>NUCLEOTIDE SEQUENCE [LARGE SCALE GENOMIC DNA]</scope>
    <source>
        <strain evidence="2 3">PM05-2</strain>
    </source>
</reference>
<keyword evidence="1" id="KW-0812">Transmembrane</keyword>
<protein>
    <recommendedName>
        <fullName evidence="4">Secreted protein</fullName>
    </recommendedName>
</protein>
<comment type="caution">
    <text evidence="2">The sequence shown here is derived from an EMBL/GenBank/DDBJ whole genome shotgun (WGS) entry which is preliminary data.</text>
</comment>
<sequence length="767" mass="80300">MNVWEAGDAEAVADAVLALDAAGRKAVAADLPGVLRARPQERQALLVAGAGTIGGAAGVAAWLRRREFAPWSAPVLVRAVLRVLADRPAPWRADLAGRLAAGLRPGSGRSGTWRVAAGIVAADGLPVPLDDAFVLGWAVHDMDRLKPADDPFAAALIPRLFEVDGVGRLWDGYLRWSPAQERYDRELIAVADREILLDGCLSRFLRGGTAGELRWFVHFHGLLAPSAEESAARVRDYVRLLAAAPGPVASLALAEVRAVDAVAPLDAALFGEAASALAFRPEKKLVRAMLDWVRDGSAGRREAAAAAVEPVLAHDDALLRERAAKLAAELGGTARPVADVPAFPPLPAYVPPAPLPPPIASLDELAGEIGPPLDPCGLERLLAGLVEQVHRDPDGTARAVAGAAPLDDWYFFNEPAGWVRFMLARFSGHDTYPPRRTMPGERLPPLQGFLSERLQEAARLLGEAPLLLATPTAASGHVDPDVLAERLDRLAAAGRRPGPFDLAQAVLRLPAGTDPAPLASRLPAPYVAWLEGARDDVRVLALVAGGTAQAVIEPPDGAPDALAPLFDTAWPPYEARRARWQGLDVAWWPILLPGHREAAAAHLLPALADDTDRERPLATPLPALAEAGGPAGGATAACLAHGLGARDQAARSAAVDALLSLAARDLLPAAQIGEVIGGVALKPNRLAAALGECAEAGAHVQVRTVLRAALPGLLTRPKAPAGLPDLLALATRVADRSGSFPELDAAAARGGSSRLAREARRLKEALA</sequence>
<dbReference type="Proteomes" id="UP000774570">
    <property type="component" value="Unassembled WGS sequence"/>
</dbReference>
<evidence type="ECO:0000256" key="1">
    <source>
        <dbReference type="SAM" id="Phobius"/>
    </source>
</evidence>
<keyword evidence="3" id="KW-1185">Reference proteome</keyword>
<name>A0ABS7FSG0_9ACTN</name>
<dbReference type="EMBL" id="JAIBOA010000004">
    <property type="protein sequence ID" value="MBW8482502.1"/>
    <property type="molecule type" value="Genomic_DNA"/>
</dbReference>
<evidence type="ECO:0000313" key="3">
    <source>
        <dbReference type="Proteomes" id="UP000774570"/>
    </source>
</evidence>
<evidence type="ECO:0000313" key="2">
    <source>
        <dbReference type="EMBL" id="MBW8482502.1"/>
    </source>
</evidence>
<evidence type="ECO:0008006" key="4">
    <source>
        <dbReference type="Google" id="ProtNLM"/>
    </source>
</evidence>
<keyword evidence="1" id="KW-1133">Transmembrane helix</keyword>
<gene>
    <name evidence="2" type="ORF">K1Y72_09015</name>
</gene>
<keyword evidence="1" id="KW-0472">Membrane</keyword>
<organism evidence="2 3">
    <name type="scientific">Actinomadura parmotrematis</name>
    <dbReference type="NCBI Taxonomy" id="2864039"/>
    <lineage>
        <taxon>Bacteria</taxon>
        <taxon>Bacillati</taxon>
        <taxon>Actinomycetota</taxon>
        <taxon>Actinomycetes</taxon>
        <taxon>Streptosporangiales</taxon>
        <taxon>Thermomonosporaceae</taxon>
        <taxon>Actinomadura</taxon>
    </lineage>
</organism>
<feature type="transmembrane region" description="Helical" evidence="1">
    <location>
        <begin position="44"/>
        <end position="63"/>
    </location>
</feature>
<dbReference type="RefSeq" id="WP_220165049.1">
    <property type="nucleotide sequence ID" value="NZ_JAIBOA010000004.1"/>
</dbReference>
<accession>A0ABS7FSG0</accession>